<sequence>MDLKCLPGTPCVLTLVSNIYFFNNSRTQISIMHVGFIILTPILICLWIYILILLKDTFASKPSTSIELNIIDAKDIVNNFNTKTNSSEYNSKSVGTSRKKKTVHVPKFMLELYEKNKSGRKSKERPDVVRSLIPTDAGSFPSNEIYEQLSDNHLLVFSLPALNKDEIFIGAELKILTLLDFNANHEKALLPSVSNDLKLSLMPVKEDIQHDYPVLLLYFSIKEDEGYTESSANRKIDKNRKKRSIEDDYEEETNKVWDDD</sequence>
<keyword evidence="2" id="KW-0472">Membrane</keyword>
<proteinExistence type="predicted"/>
<reference evidence="3" key="1">
    <citation type="journal article" date="2023" name="Insect Mol. Biol.">
        <title>Genome sequencing provides insights into the evolution of gene families encoding plant cell wall-degrading enzymes in longhorned beetles.</title>
        <authorList>
            <person name="Shin N.R."/>
            <person name="Okamura Y."/>
            <person name="Kirsch R."/>
            <person name="Pauchet Y."/>
        </authorList>
    </citation>
    <scope>NUCLEOTIDE SEQUENCE</scope>
    <source>
        <strain evidence="3">MMC_N1</strain>
    </source>
</reference>
<evidence type="ECO:0000313" key="3">
    <source>
        <dbReference type="EMBL" id="KAJ8979264.1"/>
    </source>
</evidence>
<protein>
    <submittedName>
        <fullName evidence="3">Uncharacterized protein</fullName>
    </submittedName>
</protein>
<evidence type="ECO:0000256" key="2">
    <source>
        <dbReference type="SAM" id="Phobius"/>
    </source>
</evidence>
<gene>
    <name evidence="3" type="ORF">NQ317_012734</name>
</gene>
<evidence type="ECO:0000313" key="4">
    <source>
        <dbReference type="Proteomes" id="UP001162164"/>
    </source>
</evidence>
<feature type="region of interest" description="Disordered" evidence="1">
    <location>
        <begin position="227"/>
        <end position="260"/>
    </location>
</feature>
<keyword evidence="2" id="KW-1133">Transmembrane helix</keyword>
<name>A0ABQ9JM26_9CUCU</name>
<keyword evidence="2" id="KW-0812">Transmembrane</keyword>
<dbReference type="Proteomes" id="UP001162164">
    <property type="component" value="Unassembled WGS sequence"/>
</dbReference>
<accession>A0ABQ9JM26</accession>
<comment type="caution">
    <text evidence="3">The sequence shown here is derived from an EMBL/GenBank/DDBJ whole genome shotgun (WGS) entry which is preliminary data.</text>
</comment>
<evidence type="ECO:0000256" key="1">
    <source>
        <dbReference type="SAM" id="MobiDB-lite"/>
    </source>
</evidence>
<organism evidence="3 4">
    <name type="scientific">Molorchus minor</name>
    <dbReference type="NCBI Taxonomy" id="1323400"/>
    <lineage>
        <taxon>Eukaryota</taxon>
        <taxon>Metazoa</taxon>
        <taxon>Ecdysozoa</taxon>
        <taxon>Arthropoda</taxon>
        <taxon>Hexapoda</taxon>
        <taxon>Insecta</taxon>
        <taxon>Pterygota</taxon>
        <taxon>Neoptera</taxon>
        <taxon>Endopterygota</taxon>
        <taxon>Coleoptera</taxon>
        <taxon>Polyphaga</taxon>
        <taxon>Cucujiformia</taxon>
        <taxon>Chrysomeloidea</taxon>
        <taxon>Cerambycidae</taxon>
        <taxon>Lamiinae</taxon>
        <taxon>Monochamini</taxon>
        <taxon>Molorchus</taxon>
    </lineage>
</organism>
<feature type="transmembrane region" description="Helical" evidence="2">
    <location>
        <begin position="31"/>
        <end position="54"/>
    </location>
</feature>
<dbReference type="EMBL" id="JAPWTJ010000357">
    <property type="protein sequence ID" value="KAJ8979264.1"/>
    <property type="molecule type" value="Genomic_DNA"/>
</dbReference>
<keyword evidence="4" id="KW-1185">Reference proteome</keyword>